<evidence type="ECO:0000259" key="3">
    <source>
        <dbReference type="Pfam" id="PF02582"/>
    </source>
</evidence>
<name>G8ZVD5_TORDE</name>
<dbReference type="PANTHER" id="PTHR16255">
    <property type="entry name" value="REQUIRED FOR MEIOTIC NUCLEAR DIVISION PROTEIN 1 HOMOLOG"/>
    <property type="match status" value="1"/>
</dbReference>
<dbReference type="eggNOG" id="KOG2861">
    <property type="taxonomic scope" value="Eukaryota"/>
</dbReference>
<dbReference type="FunCoup" id="G8ZVD5">
    <property type="interactions" value="90"/>
</dbReference>
<proteinExistence type="inferred from homology"/>
<dbReference type="GO" id="GO:0005743">
    <property type="term" value="C:mitochondrial inner membrane"/>
    <property type="evidence" value="ECO:0007669"/>
    <property type="project" value="EnsemblFungi"/>
</dbReference>
<dbReference type="PANTHER" id="PTHR16255:SF1">
    <property type="entry name" value="REQUIRED FOR MEIOTIC NUCLEAR DIVISION PROTEIN 1 HOMOLOG"/>
    <property type="match status" value="1"/>
</dbReference>
<keyword evidence="5" id="KW-1185">Reference proteome</keyword>
<evidence type="ECO:0000256" key="1">
    <source>
        <dbReference type="ARBA" id="ARBA00008306"/>
    </source>
</evidence>
<dbReference type="Pfam" id="PF02582">
    <property type="entry name" value="DUF155"/>
    <property type="match status" value="1"/>
</dbReference>
<dbReference type="OrthoDB" id="242766at2759"/>
<protein>
    <recommendedName>
        <fullName evidence="3">DUF155 domain-containing protein</fullName>
    </recommendedName>
</protein>
<evidence type="ECO:0000313" key="4">
    <source>
        <dbReference type="EMBL" id="CCE92579.1"/>
    </source>
</evidence>
<dbReference type="Proteomes" id="UP000005627">
    <property type="component" value="Chromosome 5"/>
</dbReference>
<feature type="domain" description="DUF155" evidence="3">
    <location>
        <begin position="145"/>
        <end position="345"/>
    </location>
</feature>
<feature type="transmembrane region" description="Helical" evidence="2">
    <location>
        <begin position="369"/>
        <end position="390"/>
    </location>
</feature>
<dbReference type="InParanoid" id="G8ZVD5"/>
<gene>
    <name evidence="4" type="primary">TDEL0E03360</name>
    <name evidence="4" type="ORF">TDEL_0E03360</name>
</gene>
<evidence type="ECO:0000313" key="5">
    <source>
        <dbReference type="Proteomes" id="UP000005627"/>
    </source>
</evidence>
<comment type="similarity">
    <text evidence="1">Belongs to the RMD1/sif2 family.</text>
</comment>
<evidence type="ECO:0000256" key="2">
    <source>
        <dbReference type="SAM" id="Phobius"/>
    </source>
</evidence>
<dbReference type="AlphaFoldDB" id="G8ZVD5"/>
<dbReference type="RefSeq" id="XP_003681790.1">
    <property type="nucleotide sequence ID" value="XM_003681742.1"/>
</dbReference>
<accession>G8ZVD5</accession>
<dbReference type="InterPro" id="IPR003734">
    <property type="entry name" value="DUF155"/>
</dbReference>
<keyword evidence="2" id="KW-1133">Transmembrane helix</keyword>
<keyword evidence="2" id="KW-0812">Transmembrane</keyword>
<reference evidence="4 5" key="1">
    <citation type="journal article" date="2011" name="Proc. Natl. Acad. Sci. U.S.A.">
        <title>Evolutionary erosion of yeast sex chromosomes by mating-type switching accidents.</title>
        <authorList>
            <person name="Gordon J.L."/>
            <person name="Armisen D."/>
            <person name="Proux-Wera E."/>
            <person name="Oheigeartaigh S.S."/>
            <person name="Byrne K.P."/>
            <person name="Wolfe K.H."/>
        </authorList>
    </citation>
    <scope>NUCLEOTIDE SEQUENCE [LARGE SCALE GENOMIC DNA]</scope>
    <source>
        <strain evidence="5">ATCC 10662 / CBS 1146 / NBRC 0425 / NCYC 2629 / NRRL Y-866</strain>
    </source>
</reference>
<dbReference type="KEGG" id="tdl:TDEL_0E03360"/>
<dbReference type="HOGENOM" id="CLU_011220_0_0_1"/>
<keyword evidence="2" id="KW-0472">Membrane</keyword>
<organism evidence="4 5">
    <name type="scientific">Torulaspora delbrueckii</name>
    <name type="common">Yeast</name>
    <name type="synonym">Candida colliculosa</name>
    <dbReference type="NCBI Taxonomy" id="4950"/>
    <lineage>
        <taxon>Eukaryota</taxon>
        <taxon>Fungi</taxon>
        <taxon>Dikarya</taxon>
        <taxon>Ascomycota</taxon>
        <taxon>Saccharomycotina</taxon>
        <taxon>Saccharomycetes</taxon>
        <taxon>Saccharomycetales</taxon>
        <taxon>Saccharomycetaceae</taxon>
        <taxon>Torulaspora</taxon>
    </lineage>
</organism>
<dbReference type="InterPro" id="IPR051624">
    <property type="entry name" value="RMD1/Sad1-interacting"/>
</dbReference>
<dbReference type="EMBL" id="HE616746">
    <property type="protein sequence ID" value="CCE92579.1"/>
    <property type="molecule type" value="Genomic_DNA"/>
</dbReference>
<dbReference type="GeneID" id="11503980"/>
<dbReference type="GO" id="GO:0070131">
    <property type="term" value="P:positive regulation of mitochondrial translation"/>
    <property type="evidence" value="ECO:0007669"/>
    <property type="project" value="TreeGrafter"/>
</dbReference>
<sequence>MLLKSIQSTRSVYLSNLLRNGIKFRYLATKSTASVNEKSLKDSDLNLRTMKAPSSPQDPSRYLRRTISPKYKRAFASANDDDLEKVLTSFLRVKPCTTVTTGERYDLRKCIQLLHAKGFQPISLIPDEIITFKYQGDGYKGDVMIISQNASVVSWGFDETFVSQNILHLVEEARINPLAQDAFETEDMDYVEVENYEQFQSINSKASSSATVGATLAKYGETSFLAGDLIVINSTDPDSGMLYKAAYSSGLARSTSLAVLENSMEAHISRTRIITEKISRGVKLNLNEGEALRSIGRLFLIRGRLNLYSELIETPDLYWSEPLLERIFKQTSRYLDIGPRINILNTKLDYSTDECRALMGVLSEKKGTFLEWIIIYLISLEIIFEIYHFYERYYLDTRPAFETDN</sequence>